<sequence>MARNTHFGENHQGLQVETNKGSITYNQSQTVEEIDRVCLRHLRCPDSRLVKNRLKESKDKLLPESFDWILRDEKYESWRDGDQVCLLWIKGGAGKGKTMIAIGLVEALSRFCNDKSSAMTYFFCQNSDSELNTLEGMMKGLILQLLHQQPALRECIRSRWNAETSSFDEDLTSWRALWHILLEMIDRCDCSKLYLVLDALDECHDGDMDDFLKALVRNGLHSPARVKWLLTSRPLDSAERSLLAGHEQVQLSLELESDRLSSAVKAYITHKVNELGHQQGYERPLKKKLESELQEKSEGTFLWVSLVCKMLEDVCPEESLAAIQNIPHGLQPLYGQVFRQLGYGRAREVQMCMRLLKVMMLAYRPLTMEELATIAALANDEDVSLRPLIIRCASFLRLQGQNVEFVHQSARDYLAGKDAQLGLDSHGTFGHYEIFLSCLDCLSNHLKVNLLNLRPDTDKNTVEKLQMNGRSILLATVEYAAIFWGQHLRDSVDVNDPSQALDKSPIIDFLYGKFLEWLECLSVLDMLPVALSTLQLLEVVFKDEQSSLLFLNDSIRFISWHYIILDHWPAQVYACAVIWSPESSVVRKRNLDRLPWLRSVSGLKATWGSRVRTFIFKYSGLRYTCSSDGKRFALIPDMSHLQNKICVLSLETGIMHRELPLEPRNHICQLSFSQDNQRLIWISKTTNAVQSWEITSEDVQSTTVEYPGFGKTVALSSTSMQVASVVSGHGILIWDIATEEVRTHIPLSPSAYDQSLFFSIDGKHLVCDFSDKEFCIWDTTTGRLQKTLRKPPGFLHCSAHSPDGSRMAYLFKSDWTKSERYDTLIWDTLSGRTILIKGEDSAVCFEECLKFSPDGKKIAFGFSAEIKFGSEEKKGINVWDVSTDEPHKILSEDTFWDIQALAFSSSGQIISFTRKGQVDVWDVETPSAKQQESSLTNSRDIAFSYDGKRILRRGLWKFMIVDARTGLTQKTIPAPVGRGEINTARFLPGSENIVLGLVGGVMIWEAAAATFQWLIDDNVSKIAPSPNGKYLAGIPNGDGDRIRIWNIRTGALRMTLKTYDLYGFHCLAFSPDSKQIVSRDTEDWAIWDVSRSLRASKFFGDTISSHIPCIRPKKIKLPFETSWSRFSSDDQHILWDEGAFAFNVNDFHEETDSKEARDELLPYLYLNKHGWICYGGQAFIRLPWTMETACQDRRDERFVIGFNNRGVLVLDIDTTILSEMFAKVISHQSHPCFCPVGIHRT</sequence>
<dbReference type="Pfam" id="PF24883">
    <property type="entry name" value="NPHP3_N"/>
    <property type="match status" value="1"/>
</dbReference>
<reference evidence="3" key="1">
    <citation type="submission" date="2021-07" db="EMBL/GenBank/DDBJ databases">
        <authorList>
            <person name="Branca A.L. A."/>
        </authorList>
    </citation>
    <scope>NUCLEOTIDE SEQUENCE</scope>
</reference>
<dbReference type="OrthoDB" id="1621678at2759"/>
<dbReference type="PROSITE" id="PS50837">
    <property type="entry name" value="NACHT"/>
    <property type="match status" value="1"/>
</dbReference>
<dbReference type="InterPro" id="IPR007111">
    <property type="entry name" value="NACHT_NTPase"/>
</dbReference>
<dbReference type="SUPFAM" id="SSF50978">
    <property type="entry name" value="WD40 repeat-like"/>
    <property type="match status" value="1"/>
</dbReference>
<dbReference type="InterPro" id="IPR015943">
    <property type="entry name" value="WD40/YVTN_repeat-like_dom_sf"/>
</dbReference>
<dbReference type="PANTHER" id="PTHR10039:SF17">
    <property type="entry name" value="FUNGAL STAND N-TERMINAL GOODBYE DOMAIN-CONTAINING PROTEIN-RELATED"/>
    <property type="match status" value="1"/>
</dbReference>
<dbReference type="PANTHER" id="PTHR10039">
    <property type="entry name" value="AMELOGENIN"/>
    <property type="match status" value="1"/>
</dbReference>
<dbReference type="SUPFAM" id="SSF52540">
    <property type="entry name" value="P-loop containing nucleoside triphosphate hydrolases"/>
    <property type="match status" value="1"/>
</dbReference>
<evidence type="ECO:0000256" key="1">
    <source>
        <dbReference type="ARBA" id="ARBA00022737"/>
    </source>
</evidence>
<protein>
    <recommendedName>
        <fullName evidence="2">NACHT domain-containing protein</fullName>
    </recommendedName>
</protein>
<gene>
    <name evidence="3" type="ORF">PSALAMII_LOCUS5345</name>
</gene>
<dbReference type="SUPFAM" id="SSF69322">
    <property type="entry name" value="Tricorn protease domain 2"/>
    <property type="match status" value="1"/>
</dbReference>
<organism evidence="3 4">
    <name type="scientific">Penicillium salamii</name>
    <dbReference type="NCBI Taxonomy" id="1612424"/>
    <lineage>
        <taxon>Eukaryota</taxon>
        <taxon>Fungi</taxon>
        <taxon>Dikarya</taxon>
        <taxon>Ascomycota</taxon>
        <taxon>Pezizomycotina</taxon>
        <taxon>Eurotiomycetes</taxon>
        <taxon>Eurotiomycetidae</taxon>
        <taxon>Eurotiales</taxon>
        <taxon>Aspergillaceae</taxon>
        <taxon>Penicillium</taxon>
    </lineage>
</organism>
<evidence type="ECO:0000313" key="3">
    <source>
        <dbReference type="EMBL" id="CAG8377617.1"/>
    </source>
</evidence>
<dbReference type="FunFam" id="3.40.50.300:FF:001638">
    <property type="entry name" value="NACHT and WD40 domain protein"/>
    <property type="match status" value="1"/>
</dbReference>
<name>A0A9W4J4A3_9EURO</name>
<dbReference type="Gene3D" id="3.40.50.300">
    <property type="entry name" value="P-loop containing nucleotide triphosphate hydrolases"/>
    <property type="match status" value="1"/>
</dbReference>
<dbReference type="InterPro" id="IPR056884">
    <property type="entry name" value="NPHP3-like_N"/>
</dbReference>
<keyword evidence="1" id="KW-0677">Repeat</keyword>
<dbReference type="EMBL" id="CAJVPD010000233">
    <property type="protein sequence ID" value="CAG8377617.1"/>
    <property type="molecule type" value="Genomic_DNA"/>
</dbReference>
<dbReference type="InterPro" id="IPR036322">
    <property type="entry name" value="WD40_repeat_dom_sf"/>
</dbReference>
<evidence type="ECO:0000259" key="2">
    <source>
        <dbReference type="PROSITE" id="PS50837"/>
    </source>
</evidence>
<proteinExistence type="predicted"/>
<dbReference type="Gene3D" id="2.130.10.10">
    <property type="entry name" value="YVTN repeat-like/Quinoprotein amine dehydrogenase"/>
    <property type="match status" value="3"/>
</dbReference>
<evidence type="ECO:0000313" key="4">
    <source>
        <dbReference type="Proteomes" id="UP001152592"/>
    </source>
</evidence>
<accession>A0A9W4J4A3</accession>
<comment type="caution">
    <text evidence="3">The sequence shown here is derived from an EMBL/GenBank/DDBJ whole genome shotgun (WGS) entry which is preliminary data.</text>
</comment>
<dbReference type="Proteomes" id="UP001152592">
    <property type="component" value="Unassembled WGS sequence"/>
</dbReference>
<feature type="domain" description="NACHT" evidence="2">
    <location>
        <begin position="85"/>
        <end position="234"/>
    </location>
</feature>
<dbReference type="AlphaFoldDB" id="A0A9W4J4A3"/>
<dbReference type="InterPro" id="IPR027417">
    <property type="entry name" value="P-loop_NTPase"/>
</dbReference>